<dbReference type="InterPro" id="IPR013096">
    <property type="entry name" value="Cupin_2"/>
</dbReference>
<sequence>MNKPIGKQTADHYSWGNHCDSWVLADTEGLSVKEESMPAATREQLHFHSHAQQFFYILRGTATFYVDTEKMVVAAHRGILINPPTQHYIANETDDRLEFLVISQPTTTNDRTTVG</sequence>
<dbReference type="EMBL" id="JBHTLP010000021">
    <property type="protein sequence ID" value="MFD1144358.1"/>
    <property type="molecule type" value="Genomic_DNA"/>
</dbReference>
<evidence type="ECO:0000259" key="2">
    <source>
        <dbReference type="Pfam" id="PF07883"/>
    </source>
</evidence>
<dbReference type="InterPro" id="IPR014710">
    <property type="entry name" value="RmlC-like_jellyroll"/>
</dbReference>
<comment type="caution">
    <text evidence="3">The sequence shown here is derived from an EMBL/GenBank/DDBJ whole genome shotgun (WGS) entry which is preliminary data.</text>
</comment>
<accession>A0ABW3QLG8</accession>
<keyword evidence="1" id="KW-0479">Metal-binding</keyword>
<proteinExistence type="predicted"/>
<name>A0ABW3QLG8_9BACT</name>
<dbReference type="RefSeq" id="WP_265988800.1">
    <property type="nucleotide sequence ID" value="NZ_CP110973.1"/>
</dbReference>
<organism evidence="3 4">
    <name type="scientific">Larkinella insperata</name>
    <dbReference type="NCBI Taxonomy" id="332158"/>
    <lineage>
        <taxon>Bacteria</taxon>
        <taxon>Pseudomonadati</taxon>
        <taxon>Bacteroidota</taxon>
        <taxon>Cytophagia</taxon>
        <taxon>Cytophagales</taxon>
        <taxon>Spirosomataceae</taxon>
        <taxon>Larkinella</taxon>
    </lineage>
</organism>
<dbReference type="InterPro" id="IPR011051">
    <property type="entry name" value="RmlC_Cupin_sf"/>
</dbReference>
<dbReference type="PANTHER" id="PTHR35848:SF9">
    <property type="entry name" value="SLL1358 PROTEIN"/>
    <property type="match status" value="1"/>
</dbReference>
<dbReference type="InterPro" id="IPR051610">
    <property type="entry name" value="GPI/OXD"/>
</dbReference>
<dbReference type="PANTHER" id="PTHR35848">
    <property type="entry name" value="OXALATE-BINDING PROTEIN"/>
    <property type="match status" value="1"/>
</dbReference>
<dbReference type="Pfam" id="PF07883">
    <property type="entry name" value="Cupin_2"/>
    <property type="match status" value="1"/>
</dbReference>
<evidence type="ECO:0000256" key="1">
    <source>
        <dbReference type="ARBA" id="ARBA00022723"/>
    </source>
</evidence>
<feature type="domain" description="Cupin type-2" evidence="2">
    <location>
        <begin position="37"/>
        <end position="102"/>
    </location>
</feature>
<protein>
    <submittedName>
        <fullName evidence="3">Cupin domain-containing protein</fullName>
    </submittedName>
</protein>
<gene>
    <name evidence="3" type="ORF">ACFQ4C_24740</name>
</gene>
<evidence type="ECO:0000313" key="3">
    <source>
        <dbReference type="EMBL" id="MFD1144358.1"/>
    </source>
</evidence>
<evidence type="ECO:0000313" key="4">
    <source>
        <dbReference type="Proteomes" id="UP001597116"/>
    </source>
</evidence>
<dbReference type="Gene3D" id="2.60.120.10">
    <property type="entry name" value="Jelly Rolls"/>
    <property type="match status" value="1"/>
</dbReference>
<dbReference type="Proteomes" id="UP001597116">
    <property type="component" value="Unassembled WGS sequence"/>
</dbReference>
<dbReference type="SUPFAM" id="SSF51182">
    <property type="entry name" value="RmlC-like cupins"/>
    <property type="match status" value="1"/>
</dbReference>
<reference evidence="4" key="1">
    <citation type="journal article" date="2019" name="Int. J. Syst. Evol. Microbiol.">
        <title>The Global Catalogue of Microorganisms (GCM) 10K type strain sequencing project: providing services to taxonomists for standard genome sequencing and annotation.</title>
        <authorList>
            <consortium name="The Broad Institute Genomics Platform"/>
            <consortium name="The Broad Institute Genome Sequencing Center for Infectious Disease"/>
            <person name="Wu L."/>
            <person name="Ma J."/>
        </authorList>
    </citation>
    <scope>NUCLEOTIDE SEQUENCE [LARGE SCALE GENOMIC DNA]</scope>
    <source>
        <strain evidence="4">CCUG 55608</strain>
    </source>
</reference>
<keyword evidence="4" id="KW-1185">Reference proteome</keyword>